<proteinExistence type="predicted"/>
<sequence>MKVVLHLPQQENIEEFQDRMYSTLARILRDSLKPEELTSLINKLEEAKENIS</sequence>
<dbReference type="AlphaFoldDB" id="A0AA44DL98"/>
<gene>
    <name evidence="1" type="ORF">HF875_08100</name>
</gene>
<reference evidence="1 2" key="1">
    <citation type="submission" date="2020-04" db="EMBL/GenBank/DDBJ databases">
        <authorList>
            <person name="Hitch T.C.A."/>
            <person name="Wylensek D."/>
            <person name="Clavel T."/>
        </authorList>
    </citation>
    <scope>NUCLEOTIDE SEQUENCE [LARGE SCALE GENOMIC DNA]</scope>
    <source>
        <strain evidence="1 2">Med78_4-601-WT-2</strain>
    </source>
</reference>
<protein>
    <submittedName>
        <fullName evidence="1">Uncharacterized protein</fullName>
    </submittedName>
</protein>
<dbReference type="RefSeq" id="WP_168932135.1">
    <property type="nucleotide sequence ID" value="NZ_BROK01000020.1"/>
</dbReference>
<name>A0AA44DL98_PARBF</name>
<accession>A0AA44DL98</accession>
<evidence type="ECO:0000313" key="1">
    <source>
        <dbReference type="EMBL" id="NME09479.1"/>
    </source>
</evidence>
<organism evidence="1 2">
    <name type="scientific">Paraclostridium bifermentans</name>
    <name type="common">Clostridium bifermentans</name>
    <dbReference type="NCBI Taxonomy" id="1490"/>
    <lineage>
        <taxon>Bacteria</taxon>
        <taxon>Bacillati</taxon>
        <taxon>Bacillota</taxon>
        <taxon>Clostridia</taxon>
        <taxon>Peptostreptococcales</taxon>
        <taxon>Peptostreptococcaceae</taxon>
        <taxon>Paraclostridium</taxon>
    </lineage>
</organism>
<dbReference type="EMBL" id="JABAFD010000004">
    <property type="protein sequence ID" value="NME09479.1"/>
    <property type="molecule type" value="Genomic_DNA"/>
</dbReference>
<evidence type="ECO:0000313" key="2">
    <source>
        <dbReference type="Proteomes" id="UP000573963"/>
    </source>
</evidence>
<comment type="caution">
    <text evidence="1">The sequence shown here is derived from an EMBL/GenBank/DDBJ whole genome shotgun (WGS) entry which is preliminary data.</text>
</comment>
<dbReference type="Proteomes" id="UP000573963">
    <property type="component" value="Unassembled WGS sequence"/>
</dbReference>